<dbReference type="OrthoDB" id="10628389at2759"/>
<protein>
    <submittedName>
        <fullName evidence="2">Uncharacterized protein</fullName>
    </submittedName>
</protein>
<accession>A0A317WZJ8</accession>
<dbReference type="Proteomes" id="UP000246702">
    <property type="component" value="Unassembled WGS sequence"/>
</dbReference>
<dbReference type="EMBL" id="MSFK01000009">
    <property type="protein sequence ID" value="PWY91455.1"/>
    <property type="molecule type" value="Genomic_DNA"/>
</dbReference>
<gene>
    <name evidence="2" type="ORF">BO94DRAFT_393945</name>
</gene>
<sequence length="114" mass="12416">MASSTWMALGPPAPFGNAPKSQDGFTRRHHAASGLDQHVILESIGVCIPQAQVAKTPVEGYSLSIELFLSLDDIRIVILLEILPSPTISRACQDYYILRKYIVTCSLSALRSTS</sequence>
<evidence type="ECO:0000313" key="2">
    <source>
        <dbReference type="EMBL" id="PWY91455.1"/>
    </source>
</evidence>
<dbReference type="RefSeq" id="XP_025469183.1">
    <property type="nucleotide sequence ID" value="XM_025607342.1"/>
</dbReference>
<keyword evidence="3" id="KW-1185">Reference proteome</keyword>
<evidence type="ECO:0000256" key="1">
    <source>
        <dbReference type="SAM" id="MobiDB-lite"/>
    </source>
</evidence>
<dbReference type="GeneID" id="37109485"/>
<comment type="caution">
    <text evidence="2">The sequence shown here is derived from an EMBL/GenBank/DDBJ whole genome shotgun (WGS) entry which is preliminary data.</text>
</comment>
<name>A0A317WZJ8_9EURO</name>
<dbReference type="AlphaFoldDB" id="A0A317WZJ8"/>
<reference evidence="2 3" key="1">
    <citation type="submission" date="2016-12" db="EMBL/GenBank/DDBJ databases">
        <title>The genomes of Aspergillus section Nigri reveals drivers in fungal speciation.</title>
        <authorList>
            <consortium name="DOE Joint Genome Institute"/>
            <person name="Vesth T.C."/>
            <person name="Nybo J."/>
            <person name="Theobald S."/>
            <person name="Brandl J."/>
            <person name="Frisvad J.C."/>
            <person name="Nielsen K.F."/>
            <person name="Lyhne E.K."/>
            <person name="Kogle M.E."/>
            <person name="Kuo A."/>
            <person name="Riley R."/>
            <person name="Clum A."/>
            <person name="Nolan M."/>
            <person name="Lipzen A."/>
            <person name="Salamov A."/>
            <person name="Henrissat B."/>
            <person name="Wiebenga A."/>
            <person name="De Vries R.P."/>
            <person name="Grigoriev I.V."/>
            <person name="Mortensen U.H."/>
            <person name="Andersen M.R."/>
            <person name="Baker S.E."/>
        </authorList>
    </citation>
    <scope>NUCLEOTIDE SEQUENCE [LARGE SCALE GENOMIC DNA]</scope>
    <source>
        <strain evidence="2 3">CBS 115572</strain>
    </source>
</reference>
<proteinExistence type="predicted"/>
<evidence type="ECO:0000313" key="3">
    <source>
        <dbReference type="Proteomes" id="UP000246702"/>
    </source>
</evidence>
<feature type="region of interest" description="Disordered" evidence="1">
    <location>
        <begin position="1"/>
        <end position="27"/>
    </location>
</feature>
<organism evidence="2 3">
    <name type="scientific">Aspergillus sclerotioniger CBS 115572</name>
    <dbReference type="NCBI Taxonomy" id="1450535"/>
    <lineage>
        <taxon>Eukaryota</taxon>
        <taxon>Fungi</taxon>
        <taxon>Dikarya</taxon>
        <taxon>Ascomycota</taxon>
        <taxon>Pezizomycotina</taxon>
        <taxon>Eurotiomycetes</taxon>
        <taxon>Eurotiomycetidae</taxon>
        <taxon>Eurotiales</taxon>
        <taxon>Aspergillaceae</taxon>
        <taxon>Aspergillus</taxon>
        <taxon>Aspergillus subgen. Circumdati</taxon>
    </lineage>
</organism>